<dbReference type="PROSITE" id="PS50305">
    <property type="entry name" value="SIRTUIN"/>
    <property type="match status" value="1"/>
</dbReference>
<dbReference type="CDD" id="cd01407">
    <property type="entry name" value="SIR2-fam"/>
    <property type="match status" value="1"/>
</dbReference>
<dbReference type="Pfam" id="PF02146">
    <property type="entry name" value="SIR2"/>
    <property type="match status" value="1"/>
</dbReference>
<dbReference type="AlphaFoldDB" id="A0A382NKF4"/>
<dbReference type="InterPro" id="IPR050134">
    <property type="entry name" value="NAD-dep_sirtuin_deacylases"/>
</dbReference>
<keyword evidence="1" id="KW-0808">Transferase</keyword>
<proteinExistence type="predicted"/>
<dbReference type="InterPro" id="IPR026591">
    <property type="entry name" value="Sirtuin_cat_small_dom_sf"/>
</dbReference>
<dbReference type="GO" id="GO:0017136">
    <property type="term" value="F:histone deacetylase activity, NAD-dependent"/>
    <property type="evidence" value="ECO:0007669"/>
    <property type="project" value="TreeGrafter"/>
</dbReference>
<reference evidence="4" key="1">
    <citation type="submission" date="2018-05" db="EMBL/GenBank/DDBJ databases">
        <authorList>
            <person name="Lanie J.A."/>
            <person name="Ng W.-L."/>
            <person name="Kazmierczak K.M."/>
            <person name="Andrzejewski T.M."/>
            <person name="Davidsen T.M."/>
            <person name="Wayne K.J."/>
            <person name="Tettelin H."/>
            <person name="Glass J.I."/>
            <person name="Rusch D."/>
            <person name="Podicherti R."/>
            <person name="Tsui H.-C.T."/>
            <person name="Winkler M.E."/>
        </authorList>
    </citation>
    <scope>NUCLEOTIDE SEQUENCE</scope>
</reference>
<protein>
    <recommendedName>
        <fullName evidence="3">Deacetylase sirtuin-type domain-containing protein</fullName>
    </recommendedName>
</protein>
<dbReference type="SUPFAM" id="SSF52467">
    <property type="entry name" value="DHS-like NAD/FAD-binding domain"/>
    <property type="match status" value="1"/>
</dbReference>
<feature type="domain" description="Deacetylase sirtuin-type" evidence="3">
    <location>
        <begin position="1"/>
        <end position="223"/>
    </location>
</feature>
<dbReference type="InterPro" id="IPR026590">
    <property type="entry name" value="Ssirtuin_cat_dom"/>
</dbReference>
<accession>A0A382NKF4</accession>
<evidence type="ECO:0000259" key="3">
    <source>
        <dbReference type="PROSITE" id="PS50305"/>
    </source>
</evidence>
<name>A0A382NKF4_9ZZZZ</name>
<dbReference type="InterPro" id="IPR003000">
    <property type="entry name" value="Sirtuin"/>
</dbReference>
<sequence>MGLVRLLGDASRILIFTGAGISTGSGIRDFRGPNGVWRERQPVYFDDFMNSEVARIEYWDQKCQAWPSFRDAEPNAVHTSVADLERAGKLAMVLTQNIDGLHTRGGTSSGRLVELHGTNTTIECMSCHARTDPDPHVKRFLETRTPPVCDCGGYLKPATISFGQNLDPNELARAATAVQETDLVVALGSTLSVYPAAGFPLAAAERGAPYVVVNRGATDHDGH</sequence>
<evidence type="ECO:0000256" key="2">
    <source>
        <dbReference type="ARBA" id="ARBA00023027"/>
    </source>
</evidence>
<evidence type="ECO:0000256" key="1">
    <source>
        <dbReference type="ARBA" id="ARBA00022679"/>
    </source>
</evidence>
<organism evidence="4">
    <name type="scientific">marine metagenome</name>
    <dbReference type="NCBI Taxonomy" id="408172"/>
    <lineage>
        <taxon>unclassified sequences</taxon>
        <taxon>metagenomes</taxon>
        <taxon>ecological metagenomes</taxon>
    </lineage>
</organism>
<gene>
    <name evidence="4" type="ORF">METZ01_LOCUS313822</name>
</gene>
<dbReference type="PANTHER" id="PTHR11085:SF10">
    <property type="entry name" value="NAD-DEPENDENT PROTEIN DEACYLASE SIRTUIN-5, MITOCHONDRIAL-RELATED"/>
    <property type="match status" value="1"/>
</dbReference>
<dbReference type="GO" id="GO:0070403">
    <property type="term" value="F:NAD+ binding"/>
    <property type="evidence" value="ECO:0007669"/>
    <property type="project" value="InterPro"/>
</dbReference>
<keyword evidence="2" id="KW-0520">NAD</keyword>
<feature type="non-terminal residue" evidence="4">
    <location>
        <position position="223"/>
    </location>
</feature>
<evidence type="ECO:0000313" key="4">
    <source>
        <dbReference type="EMBL" id="SVC60968.1"/>
    </source>
</evidence>
<dbReference type="Gene3D" id="3.30.1600.10">
    <property type="entry name" value="SIR2/SIRT2 'Small Domain"/>
    <property type="match status" value="1"/>
</dbReference>
<dbReference type="InterPro" id="IPR029035">
    <property type="entry name" value="DHS-like_NAD/FAD-binding_dom"/>
</dbReference>
<dbReference type="Gene3D" id="3.40.50.1220">
    <property type="entry name" value="TPP-binding domain"/>
    <property type="match status" value="1"/>
</dbReference>
<dbReference type="PANTHER" id="PTHR11085">
    <property type="entry name" value="NAD-DEPENDENT PROTEIN DEACYLASE SIRTUIN-5, MITOCHONDRIAL-RELATED"/>
    <property type="match status" value="1"/>
</dbReference>
<dbReference type="EMBL" id="UINC01100706">
    <property type="protein sequence ID" value="SVC60968.1"/>
    <property type="molecule type" value="Genomic_DNA"/>
</dbReference>